<dbReference type="Proteomes" id="UP001172101">
    <property type="component" value="Unassembled WGS sequence"/>
</dbReference>
<dbReference type="AlphaFoldDB" id="A0AA40AV26"/>
<comment type="caution">
    <text evidence="2">The sequence shown here is derived from an EMBL/GenBank/DDBJ whole genome shotgun (WGS) entry which is preliminary data.</text>
</comment>
<gene>
    <name evidence="2" type="ORF">B0T26DRAFT_221582</name>
</gene>
<keyword evidence="1" id="KW-0732">Signal</keyword>
<evidence type="ECO:0008006" key="4">
    <source>
        <dbReference type="Google" id="ProtNLM"/>
    </source>
</evidence>
<evidence type="ECO:0000313" key="3">
    <source>
        <dbReference type="Proteomes" id="UP001172101"/>
    </source>
</evidence>
<evidence type="ECO:0000256" key="1">
    <source>
        <dbReference type="SAM" id="SignalP"/>
    </source>
</evidence>
<dbReference type="EMBL" id="JAUIRO010000003">
    <property type="protein sequence ID" value="KAK0722486.1"/>
    <property type="molecule type" value="Genomic_DNA"/>
</dbReference>
<reference evidence="2" key="1">
    <citation type="submission" date="2023-06" db="EMBL/GenBank/DDBJ databases">
        <title>Genome-scale phylogeny and comparative genomics of the fungal order Sordariales.</title>
        <authorList>
            <consortium name="Lawrence Berkeley National Laboratory"/>
            <person name="Hensen N."/>
            <person name="Bonometti L."/>
            <person name="Westerberg I."/>
            <person name="Brannstrom I.O."/>
            <person name="Guillou S."/>
            <person name="Cros-Aarteil S."/>
            <person name="Calhoun S."/>
            <person name="Haridas S."/>
            <person name="Kuo A."/>
            <person name="Mondo S."/>
            <person name="Pangilinan J."/>
            <person name="Riley R."/>
            <person name="LaButti K."/>
            <person name="Andreopoulos B."/>
            <person name="Lipzen A."/>
            <person name="Chen C."/>
            <person name="Yanf M."/>
            <person name="Daum C."/>
            <person name="Ng V."/>
            <person name="Clum A."/>
            <person name="Steindorff A."/>
            <person name="Ohm R."/>
            <person name="Martin F."/>
            <person name="Silar P."/>
            <person name="Natvig D."/>
            <person name="Lalanne C."/>
            <person name="Gautier V."/>
            <person name="Ament-velasquez S.L."/>
            <person name="Kruys A."/>
            <person name="Hutchinson M.I."/>
            <person name="Powell A.J."/>
            <person name="Barry K."/>
            <person name="Miller A.N."/>
            <person name="Grigoriev I.V."/>
            <person name="Debuchy R."/>
            <person name="Gladieux P."/>
            <person name="Thoren M.H."/>
            <person name="Johannesson H."/>
        </authorList>
    </citation>
    <scope>NUCLEOTIDE SEQUENCE</scope>
    <source>
        <strain evidence="2">SMH2392-1A</strain>
    </source>
</reference>
<sequence>MSLLLLCNVVVDGSWARQWMAGNTMPTVSVCMRACLSCIWAEQSRTARLDEQRNKPLSGRCHSLSIKKYLKNHPNYIRSMSQDHGQE</sequence>
<organism evidence="2 3">
    <name type="scientific">Lasiosphaeria miniovina</name>
    <dbReference type="NCBI Taxonomy" id="1954250"/>
    <lineage>
        <taxon>Eukaryota</taxon>
        <taxon>Fungi</taxon>
        <taxon>Dikarya</taxon>
        <taxon>Ascomycota</taxon>
        <taxon>Pezizomycotina</taxon>
        <taxon>Sordariomycetes</taxon>
        <taxon>Sordariomycetidae</taxon>
        <taxon>Sordariales</taxon>
        <taxon>Lasiosphaeriaceae</taxon>
        <taxon>Lasiosphaeria</taxon>
    </lineage>
</organism>
<protein>
    <recommendedName>
        <fullName evidence="4">Secreted protein</fullName>
    </recommendedName>
</protein>
<dbReference type="RefSeq" id="XP_060298410.1">
    <property type="nucleotide sequence ID" value="XM_060433851.1"/>
</dbReference>
<dbReference type="GeneID" id="85317121"/>
<feature type="chain" id="PRO_5041389811" description="Secreted protein" evidence="1">
    <location>
        <begin position="17"/>
        <end position="87"/>
    </location>
</feature>
<accession>A0AA40AV26</accession>
<name>A0AA40AV26_9PEZI</name>
<proteinExistence type="predicted"/>
<keyword evidence="3" id="KW-1185">Reference proteome</keyword>
<feature type="signal peptide" evidence="1">
    <location>
        <begin position="1"/>
        <end position="16"/>
    </location>
</feature>
<evidence type="ECO:0000313" key="2">
    <source>
        <dbReference type="EMBL" id="KAK0722486.1"/>
    </source>
</evidence>